<keyword evidence="4" id="KW-1185">Reference proteome</keyword>
<keyword evidence="1" id="KW-1133">Transmembrane helix</keyword>
<evidence type="ECO:0000256" key="1">
    <source>
        <dbReference type="SAM" id="Phobius"/>
    </source>
</evidence>
<sequence>MTDFLSLFIQCSISMSLVTLAYMAMLPYLAKRYAAKWLYLIWWVVSIGWLIPLRPHIAIPFVPVHNGSTTAPFLSEHGDIRATTGMVTRIVGENDYTAATSFLEWRIFAGIWLIGVLLVLSFQLYRHFRFLKLTNRWSEPVAENKILEIFETLTSELNIKTKVRVKFCRVISSPMLTGLIRPVILLPRDIMEEEEYRYIMKHELIHFKRFDLWLRLMMLGVKSLHWFNPLVYLMDRTISLYGEISCDERVLQGEGFHKRKKYGELLIKVIRNGSITGTSISTNLFGGKRNMRKRIDSIMAIRQKKNGVVILALILTGLFLISAVWNSPEAKAGNRQIPSAKAEALEVVVENCNVRVQLASDQKLSFVSDAEFIEVVQNTKKTTTQITIRPKRGQSATDAADMVTLLVPEQKYKTVTVKGDKAGISLPALNADLDLTIIDGSLSAVLPKGFANTLKMAVENGAGSLHIDQGASNYKLSMGIKESALTIPEQFPGYKHGASSFTYKSGKGKAQVQVDLSGSAFSISDN</sequence>
<proteinExistence type="predicted"/>
<dbReference type="CDD" id="cd07341">
    <property type="entry name" value="M56_BlaR1_MecR1_like"/>
    <property type="match status" value="1"/>
</dbReference>
<accession>A0A5D0D1B5</accession>
<dbReference type="PANTHER" id="PTHR34978">
    <property type="entry name" value="POSSIBLE SENSOR-TRANSDUCER PROTEIN BLAR"/>
    <property type="match status" value="1"/>
</dbReference>
<dbReference type="AlphaFoldDB" id="A0A5D0D1B5"/>
<dbReference type="Proteomes" id="UP000325218">
    <property type="component" value="Unassembled WGS sequence"/>
</dbReference>
<comment type="caution">
    <text evidence="3">The sequence shown here is derived from an EMBL/GenBank/DDBJ whole genome shotgun (WGS) entry which is preliminary data.</text>
</comment>
<dbReference type="InterPro" id="IPR008756">
    <property type="entry name" value="Peptidase_M56"/>
</dbReference>
<dbReference type="Pfam" id="PF05569">
    <property type="entry name" value="Peptidase_M56"/>
    <property type="match status" value="1"/>
</dbReference>
<evidence type="ECO:0000259" key="2">
    <source>
        <dbReference type="Pfam" id="PF05569"/>
    </source>
</evidence>
<feature type="transmembrane region" description="Helical" evidence="1">
    <location>
        <begin position="105"/>
        <end position="125"/>
    </location>
</feature>
<organism evidence="3 4">
    <name type="scientific">Paenibacillus faecis</name>
    <dbReference type="NCBI Taxonomy" id="862114"/>
    <lineage>
        <taxon>Bacteria</taxon>
        <taxon>Bacillati</taxon>
        <taxon>Bacillota</taxon>
        <taxon>Bacilli</taxon>
        <taxon>Bacillales</taxon>
        <taxon>Paenibacillaceae</taxon>
        <taxon>Paenibacillus</taxon>
    </lineage>
</organism>
<feature type="transmembrane region" description="Helical" evidence="1">
    <location>
        <begin position="307"/>
        <end position="325"/>
    </location>
</feature>
<feature type="transmembrane region" description="Helical" evidence="1">
    <location>
        <begin position="37"/>
        <end position="57"/>
    </location>
</feature>
<dbReference type="InterPro" id="IPR052173">
    <property type="entry name" value="Beta-lactam_resp_regulator"/>
</dbReference>
<feature type="domain" description="Peptidase M56" evidence="2">
    <location>
        <begin position="8"/>
        <end position="297"/>
    </location>
</feature>
<evidence type="ECO:0000313" key="3">
    <source>
        <dbReference type="EMBL" id="TYA14937.1"/>
    </source>
</evidence>
<gene>
    <name evidence="3" type="ORF">FRY98_04520</name>
</gene>
<name>A0A5D0D1B5_9BACL</name>
<dbReference type="RefSeq" id="WP_148450530.1">
    <property type="nucleotide sequence ID" value="NZ_VSDO01000001.1"/>
</dbReference>
<keyword evidence="1" id="KW-0472">Membrane</keyword>
<reference evidence="3 4" key="1">
    <citation type="submission" date="2019-08" db="EMBL/GenBank/DDBJ databases">
        <title>Genome sequencing of Paenibacillus faecis DSM 23593(T).</title>
        <authorList>
            <person name="Kook J.-K."/>
            <person name="Park S.-N."/>
            <person name="Lim Y.K."/>
        </authorList>
    </citation>
    <scope>NUCLEOTIDE SEQUENCE [LARGE SCALE GENOMIC DNA]</scope>
    <source>
        <strain evidence="3 4">DSM 23593</strain>
    </source>
</reference>
<feature type="transmembrane region" description="Helical" evidence="1">
    <location>
        <begin position="6"/>
        <end position="25"/>
    </location>
</feature>
<dbReference type="EMBL" id="VSDO01000001">
    <property type="protein sequence ID" value="TYA14937.1"/>
    <property type="molecule type" value="Genomic_DNA"/>
</dbReference>
<evidence type="ECO:0000313" key="4">
    <source>
        <dbReference type="Proteomes" id="UP000325218"/>
    </source>
</evidence>
<protein>
    <submittedName>
        <fullName evidence="3">M56 family metallopeptidase</fullName>
    </submittedName>
</protein>
<dbReference type="PANTHER" id="PTHR34978:SF3">
    <property type="entry name" value="SLR0241 PROTEIN"/>
    <property type="match status" value="1"/>
</dbReference>
<keyword evidence="1" id="KW-0812">Transmembrane</keyword>
<dbReference type="OrthoDB" id="9770467at2"/>